<proteinExistence type="predicted"/>
<dbReference type="EMBL" id="LHZT01000090">
    <property type="protein sequence ID" value="KXV60460.1"/>
    <property type="molecule type" value="Genomic_DNA"/>
</dbReference>
<protein>
    <submittedName>
        <fullName evidence="1">Uncharacterized protein</fullName>
    </submittedName>
</protein>
<dbReference type="RefSeq" id="WP_061487354.1">
    <property type="nucleotide sequence ID" value="NZ_LHZT01000090.1"/>
</dbReference>
<evidence type="ECO:0000313" key="2">
    <source>
        <dbReference type="Proteomes" id="UP000075411"/>
    </source>
</evidence>
<comment type="caution">
    <text evidence="1">The sequence shown here is derived from an EMBL/GenBank/DDBJ whole genome shotgun (WGS) entry which is preliminary data.</text>
</comment>
<accession>A0A149U531</accession>
<dbReference type="PATRIC" id="fig|104102.12.peg.2884"/>
<organism evidence="1 2">
    <name type="scientific">Acetobacter tropicalis</name>
    <dbReference type="NCBI Taxonomy" id="104102"/>
    <lineage>
        <taxon>Bacteria</taxon>
        <taxon>Pseudomonadati</taxon>
        <taxon>Pseudomonadota</taxon>
        <taxon>Alphaproteobacteria</taxon>
        <taxon>Acetobacterales</taxon>
        <taxon>Acetobacteraceae</taxon>
        <taxon>Acetobacter</taxon>
    </lineage>
</organism>
<dbReference type="AlphaFoldDB" id="A0A149U531"/>
<dbReference type="OrthoDB" id="7250513at2"/>
<reference evidence="1 2" key="1">
    <citation type="submission" date="2015-06" db="EMBL/GenBank/DDBJ databases">
        <title>Improved classification and identification of acetic acid bacteria using matrix-assisted laser desorption/ionization time-of-flight mass spectrometry; Gluconobacter nephelii and Gluconobacter uchimurae are later heterotypic synonyms of Gluconobacter japonicus and Gluconobacter oxydans, respectively.</title>
        <authorList>
            <person name="Li L."/>
            <person name="Cleenwerck I."/>
            <person name="De Vuyst L."/>
            <person name="Vandamme P."/>
        </authorList>
    </citation>
    <scope>NUCLEOTIDE SEQUENCE [LARGE SCALE GENOMIC DNA]</scope>
    <source>
        <strain evidence="1 2">LMG 1663</strain>
    </source>
</reference>
<sequence length="227" mass="24874">MNPEQARQEMEALFPGLETNEALQTAFRAHPGAERYLEDEPELGRSIPWVLVRCEIGGKTITGLVVSGTSARHGWNLEEAFVMFTTDVAASGAFVPVTHGTATVSVIGTVPGTNRNPGRPDAVTLLGQLAEITARWASDRRKTDAWGVWSRVHGQPAFPECFVEFHRGDEVTRGLVIAGALDAAGGWDFTRPVHLMIWPAREITLDPTQAEWKEVLHGDEVPQSRRG</sequence>
<name>A0A149U531_9PROT</name>
<gene>
    <name evidence="1" type="ORF">AD947_02250</name>
</gene>
<dbReference type="Proteomes" id="UP000075411">
    <property type="component" value="Unassembled WGS sequence"/>
</dbReference>
<evidence type="ECO:0000313" key="1">
    <source>
        <dbReference type="EMBL" id="KXV60460.1"/>
    </source>
</evidence>